<dbReference type="AlphaFoldDB" id="A0A0C2IHW9"/>
<comment type="caution">
    <text evidence="1">The sequence shown here is derived from an EMBL/GenBank/DDBJ whole genome shotgun (WGS) entry which is preliminary data.</text>
</comment>
<evidence type="ECO:0000313" key="1">
    <source>
        <dbReference type="EMBL" id="KII64949.1"/>
    </source>
</evidence>
<gene>
    <name evidence="1" type="ORF">RF11_08436</name>
</gene>
<protein>
    <submittedName>
        <fullName evidence="1">Uncharacterized protein</fullName>
    </submittedName>
</protein>
<sequence>MTIGVIRGKNFKVSIRGCQLEKVLYGDEKKLPTTKPDFDRKAIDVLCIDNILKAWSKTKRAVVDLKKKNERLTATAGANDRSTSVGLDNICERLECIVKNHQPGGKTDHIRRNSLAVKKRFRRTNRTVGADDQPLIGTIYYTETSKSTQAIIDTGS</sequence>
<name>A0A0C2IHW9_THEKT</name>
<organism evidence="1 2">
    <name type="scientific">Thelohanellus kitauei</name>
    <name type="common">Myxosporean</name>
    <dbReference type="NCBI Taxonomy" id="669202"/>
    <lineage>
        <taxon>Eukaryota</taxon>
        <taxon>Metazoa</taxon>
        <taxon>Cnidaria</taxon>
        <taxon>Myxozoa</taxon>
        <taxon>Myxosporea</taxon>
        <taxon>Bivalvulida</taxon>
        <taxon>Platysporina</taxon>
        <taxon>Myxobolidae</taxon>
        <taxon>Thelohanellus</taxon>
    </lineage>
</organism>
<dbReference type="Proteomes" id="UP000031668">
    <property type="component" value="Unassembled WGS sequence"/>
</dbReference>
<reference evidence="1 2" key="1">
    <citation type="journal article" date="2014" name="Genome Biol. Evol.">
        <title>The genome of the myxosporean Thelohanellus kitauei shows adaptations to nutrient acquisition within its fish host.</title>
        <authorList>
            <person name="Yang Y."/>
            <person name="Xiong J."/>
            <person name="Zhou Z."/>
            <person name="Huo F."/>
            <person name="Miao W."/>
            <person name="Ran C."/>
            <person name="Liu Y."/>
            <person name="Zhang J."/>
            <person name="Feng J."/>
            <person name="Wang M."/>
            <person name="Wang M."/>
            <person name="Wang L."/>
            <person name="Yao B."/>
        </authorList>
    </citation>
    <scope>NUCLEOTIDE SEQUENCE [LARGE SCALE GENOMIC DNA]</scope>
    <source>
        <strain evidence="1">Wuqing</strain>
    </source>
</reference>
<dbReference type="EMBL" id="JWZT01004055">
    <property type="protein sequence ID" value="KII64949.1"/>
    <property type="molecule type" value="Genomic_DNA"/>
</dbReference>
<keyword evidence="2" id="KW-1185">Reference proteome</keyword>
<accession>A0A0C2IHW9</accession>
<evidence type="ECO:0000313" key="2">
    <source>
        <dbReference type="Proteomes" id="UP000031668"/>
    </source>
</evidence>
<proteinExistence type="predicted"/>